<dbReference type="EMBL" id="OU899035">
    <property type="protein sequence ID" value="CAH1725891.1"/>
    <property type="molecule type" value="Genomic_DNA"/>
</dbReference>
<evidence type="ECO:0000313" key="2">
    <source>
        <dbReference type="Proteomes" id="UP001154329"/>
    </source>
</evidence>
<proteinExistence type="predicted"/>
<accession>A0A9P0NL72</accession>
<protein>
    <recommendedName>
        <fullName evidence="3">Histone-lysine N-methyltransferase SETMAR</fullName>
    </recommendedName>
</protein>
<dbReference type="GO" id="GO:0003676">
    <property type="term" value="F:nucleic acid binding"/>
    <property type="evidence" value="ECO:0007669"/>
    <property type="project" value="InterPro"/>
</dbReference>
<keyword evidence="2" id="KW-1185">Reference proteome</keyword>
<evidence type="ECO:0008006" key="3">
    <source>
        <dbReference type="Google" id="ProtNLM"/>
    </source>
</evidence>
<dbReference type="PANTHER" id="PTHR46060">
    <property type="entry name" value="MARINER MOS1 TRANSPOSASE-LIKE PROTEIN"/>
    <property type="match status" value="1"/>
</dbReference>
<dbReference type="AlphaFoldDB" id="A0A9P0NL72"/>
<dbReference type="Proteomes" id="UP001154329">
    <property type="component" value="Chromosome 2"/>
</dbReference>
<reference evidence="1" key="1">
    <citation type="submission" date="2022-02" db="EMBL/GenBank/DDBJ databases">
        <authorList>
            <person name="King R."/>
        </authorList>
    </citation>
    <scope>NUCLEOTIDE SEQUENCE</scope>
</reference>
<organism evidence="1 2">
    <name type="scientific">Aphis gossypii</name>
    <name type="common">Cotton aphid</name>
    <dbReference type="NCBI Taxonomy" id="80765"/>
    <lineage>
        <taxon>Eukaryota</taxon>
        <taxon>Metazoa</taxon>
        <taxon>Ecdysozoa</taxon>
        <taxon>Arthropoda</taxon>
        <taxon>Hexapoda</taxon>
        <taxon>Insecta</taxon>
        <taxon>Pterygota</taxon>
        <taxon>Neoptera</taxon>
        <taxon>Paraneoptera</taxon>
        <taxon>Hemiptera</taxon>
        <taxon>Sternorrhyncha</taxon>
        <taxon>Aphidomorpha</taxon>
        <taxon>Aphidoidea</taxon>
        <taxon>Aphididae</taxon>
        <taxon>Aphidini</taxon>
        <taxon>Aphis</taxon>
        <taxon>Aphis</taxon>
    </lineage>
</organism>
<gene>
    <name evidence="1" type="ORF">APHIGO_LOCUS6888</name>
</gene>
<evidence type="ECO:0000313" key="1">
    <source>
        <dbReference type="EMBL" id="CAH1725891.1"/>
    </source>
</evidence>
<dbReference type="Gene3D" id="3.30.420.10">
    <property type="entry name" value="Ribonuclease H-like superfamily/Ribonuclease H"/>
    <property type="match status" value="1"/>
</dbReference>
<dbReference type="InterPro" id="IPR052709">
    <property type="entry name" value="Transposase-MT_Hybrid"/>
</dbReference>
<sequence length="99" mass="11181">MTMPDPTLPVTQALLEKFGWDVISHSPYSPDLAPSDYHLFLNLKKHLGGKWLDTDEEVKTEVTQHLNKELAASFYEAGIQKLPVRLEKSIQVNGDYVGK</sequence>
<dbReference type="InterPro" id="IPR036397">
    <property type="entry name" value="RNaseH_sf"/>
</dbReference>
<name>A0A9P0NL72_APHGO</name>
<dbReference type="PANTHER" id="PTHR46060:SF1">
    <property type="entry name" value="MARINER MOS1 TRANSPOSASE-LIKE PROTEIN"/>
    <property type="match status" value="1"/>
</dbReference>
<reference evidence="1" key="2">
    <citation type="submission" date="2022-10" db="EMBL/GenBank/DDBJ databases">
        <authorList>
            <consortium name="ENA_rothamsted_submissions"/>
            <consortium name="culmorum"/>
            <person name="King R."/>
        </authorList>
    </citation>
    <scope>NUCLEOTIDE SEQUENCE</scope>
</reference>